<evidence type="ECO:0000256" key="1">
    <source>
        <dbReference type="SAM" id="MobiDB-lite"/>
    </source>
</evidence>
<keyword evidence="3" id="KW-0238">DNA-binding</keyword>
<evidence type="ECO:0000259" key="2">
    <source>
        <dbReference type="SMART" id="SM00347"/>
    </source>
</evidence>
<dbReference type="STRING" id="169427.SAMN05192548_10587"/>
<name>A0A1M6XPC6_9BURK</name>
<dbReference type="EMBL" id="FRAB01000058">
    <property type="protein sequence ID" value="SHL07786.1"/>
    <property type="molecule type" value="Genomic_DNA"/>
</dbReference>
<organism evidence="3 4">
    <name type="scientific">Paraburkholderia terricola</name>
    <dbReference type="NCBI Taxonomy" id="169427"/>
    <lineage>
        <taxon>Bacteria</taxon>
        <taxon>Pseudomonadati</taxon>
        <taxon>Pseudomonadota</taxon>
        <taxon>Betaproteobacteria</taxon>
        <taxon>Burkholderiales</taxon>
        <taxon>Burkholderiaceae</taxon>
        <taxon>Paraburkholderia</taxon>
    </lineage>
</organism>
<evidence type="ECO:0000313" key="3">
    <source>
        <dbReference type="EMBL" id="SHL07786.1"/>
    </source>
</evidence>
<dbReference type="SUPFAM" id="SSF46785">
    <property type="entry name" value="Winged helix' DNA-binding domain"/>
    <property type="match status" value="1"/>
</dbReference>
<dbReference type="Proteomes" id="UP000184395">
    <property type="component" value="Unassembled WGS sequence"/>
</dbReference>
<dbReference type="InterPro" id="IPR036388">
    <property type="entry name" value="WH-like_DNA-bd_sf"/>
</dbReference>
<protein>
    <submittedName>
        <fullName evidence="3">DNA-binding transcriptional regulator, MarR family</fullName>
    </submittedName>
</protein>
<feature type="region of interest" description="Disordered" evidence="1">
    <location>
        <begin position="13"/>
        <end position="43"/>
    </location>
</feature>
<proteinExistence type="predicted"/>
<dbReference type="AlphaFoldDB" id="A0A1M6XPC6"/>
<dbReference type="GO" id="GO:0003677">
    <property type="term" value="F:DNA binding"/>
    <property type="evidence" value="ECO:0007669"/>
    <property type="project" value="UniProtKB-KW"/>
</dbReference>
<reference evidence="3 4" key="1">
    <citation type="submission" date="2016-11" db="EMBL/GenBank/DDBJ databases">
        <authorList>
            <person name="Jaros S."/>
            <person name="Januszkiewicz K."/>
            <person name="Wedrychowicz H."/>
        </authorList>
    </citation>
    <scope>NUCLEOTIDE SEQUENCE [LARGE SCALE GENOMIC DNA]</scope>
    <source>
        <strain evidence="3 4">LMG 20594</strain>
    </source>
</reference>
<dbReference type="InterPro" id="IPR036390">
    <property type="entry name" value="WH_DNA-bd_sf"/>
</dbReference>
<dbReference type="InterPro" id="IPR000835">
    <property type="entry name" value="HTH_MarR-typ"/>
</dbReference>
<dbReference type="GO" id="GO:0003700">
    <property type="term" value="F:DNA-binding transcription factor activity"/>
    <property type="evidence" value="ECO:0007669"/>
    <property type="project" value="InterPro"/>
</dbReference>
<gene>
    <name evidence="3" type="ORF">SAMN05192548_10587</name>
</gene>
<evidence type="ECO:0000313" key="4">
    <source>
        <dbReference type="Proteomes" id="UP000184395"/>
    </source>
</evidence>
<dbReference type="SMART" id="SM00347">
    <property type="entry name" value="HTH_MARR"/>
    <property type="match status" value="1"/>
</dbReference>
<accession>A0A1M6XPC6</accession>
<dbReference type="Pfam" id="PF01047">
    <property type="entry name" value="MarR"/>
    <property type="match status" value="1"/>
</dbReference>
<feature type="domain" description="HTH marR-type" evidence="2">
    <location>
        <begin position="87"/>
        <end position="186"/>
    </location>
</feature>
<dbReference type="Gene3D" id="1.10.10.10">
    <property type="entry name" value="Winged helix-like DNA-binding domain superfamily/Winged helix DNA-binding domain"/>
    <property type="match status" value="1"/>
</dbReference>
<sequence length="200" mass="21647">MANTTVCRSVLQCRPTKGGRPESRPMSGSDPPTKASLRQHGEPLHEALTNVQLHMRMRNMNPLTGPDLCHCLAARRAARYVSRIYDSHLSDVGISISQFSILALIEEHPGIAVADLADLMVMERTTLVRALRPLRDATWLTSAAEGPKAALTFTLSAAGKAKLSEAEPCWRAAQAEFEAGFGRKQATALRAGLLSVVFAT</sequence>